<dbReference type="EMBL" id="QJJQ01000016">
    <property type="protein sequence ID" value="PXW83372.1"/>
    <property type="molecule type" value="Genomic_DNA"/>
</dbReference>
<evidence type="ECO:0000313" key="8">
    <source>
        <dbReference type="Proteomes" id="UP000247978"/>
    </source>
</evidence>
<proteinExistence type="inferred from homology"/>
<feature type="transmembrane region" description="Helical" evidence="6">
    <location>
        <begin position="242"/>
        <end position="260"/>
    </location>
</feature>
<feature type="transmembrane region" description="Helical" evidence="6">
    <location>
        <begin position="100"/>
        <end position="118"/>
    </location>
</feature>
<feature type="transmembrane region" description="Helical" evidence="6">
    <location>
        <begin position="75"/>
        <end position="94"/>
    </location>
</feature>
<reference evidence="7 8" key="1">
    <citation type="submission" date="2018-05" db="EMBL/GenBank/DDBJ databases">
        <title>Genomic Encyclopedia of Type Strains, Phase IV (KMG-IV): sequencing the most valuable type-strain genomes for metagenomic binning, comparative biology and taxonomic classification.</title>
        <authorList>
            <person name="Goeker M."/>
        </authorList>
    </citation>
    <scope>NUCLEOTIDE SEQUENCE [LARGE SCALE GENOMIC DNA]</scope>
    <source>
        <strain evidence="7 8">DSM 28556</strain>
    </source>
</reference>
<dbReference type="AlphaFoldDB" id="A0A2V3VNI2"/>
<accession>A0A2V3VNI2</accession>
<keyword evidence="6" id="KW-1003">Cell membrane</keyword>
<dbReference type="InterPro" id="IPR002781">
    <property type="entry name" value="TM_pro_TauE-like"/>
</dbReference>
<evidence type="ECO:0000256" key="2">
    <source>
        <dbReference type="ARBA" id="ARBA00009142"/>
    </source>
</evidence>
<feature type="transmembrane region" description="Helical" evidence="6">
    <location>
        <begin position="216"/>
        <end position="236"/>
    </location>
</feature>
<feature type="transmembrane region" description="Helical" evidence="6">
    <location>
        <begin position="186"/>
        <end position="209"/>
    </location>
</feature>
<evidence type="ECO:0000256" key="4">
    <source>
        <dbReference type="ARBA" id="ARBA00022989"/>
    </source>
</evidence>
<name>A0A2V3VNI2_9BACI</name>
<dbReference type="PANTHER" id="PTHR43701:SF2">
    <property type="entry name" value="MEMBRANE TRANSPORTER PROTEIN YJNA-RELATED"/>
    <property type="match status" value="1"/>
</dbReference>
<gene>
    <name evidence="7" type="ORF">DFR56_11651</name>
</gene>
<keyword evidence="8" id="KW-1185">Reference proteome</keyword>
<organism evidence="7 8">
    <name type="scientific">Pseudogracilibacillus auburnensis</name>
    <dbReference type="NCBI Taxonomy" id="1494959"/>
    <lineage>
        <taxon>Bacteria</taxon>
        <taxon>Bacillati</taxon>
        <taxon>Bacillota</taxon>
        <taxon>Bacilli</taxon>
        <taxon>Bacillales</taxon>
        <taxon>Bacillaceae</taxon>
        <taxon>Pseudogracilibacillus</taxon>
    </lineage>
</organism>
<comment type="caution">
    <text evidence="7">The sequence shown here is derived from an EMBL/GenBank/DDBJ whole genome shotgun (WGS) entry which is preliminary data.</text>
</comment>
<evidence type="ECO:0000256" key="6">
    <source>
        <dbReference type="RuleBase" id="RU363041"/>
    </source>
</evidence>
<dbReference type="Pfam" id="PF01925">
    <property type="entry name" value="TauE"/>
    <property type="match status" value="1"/>
</dbReference>
<dbReference type="InterPro" id="IPR051598">
    <property type="entry name" value="TSUP/Inactive_protease-like"/>
</dbReference>
<protein>
    <recommendedName>
        <fullName evidence="6">Probable membrane transporter protein</fullName>
    </recommendedName>
</protein>
<evidence type="ECO:0000256" key="3">
    <source>
        <dbReference type="ARBA" id="ARBA00022692"/>
    </source>
</evidence>
<keyword evidence="4 6" id="KW-1133">Transmembrane helix</keyword>
<evidence type="ECO:0000256" key="5">
    <source>
        <dbReference type="ARBA" id="ARBA00023136"/>
    </source>
</evidence>
<sequence>MNMMEGILLLIIGVIAGGYGTIVGAGGGFIFVPALLIVFQMNPIIAAGSGLVIVLINSLTGVVGYAKQKKINYKIALTIGISAIPGALLGVWLLQLYSSQYFYVIFATILVVLGIFLFSKNSPLEGRLFKKRTSSKVNRNDQKKLNHKWFLPLGFVMGILSSYLGIGGGWLLVPILVYLFKVTTHQAAATSILSLCIYSIVGVGSQLFYQNIDWMVVIFGGIGVMIGAHLGVILSQRIPGKVVMQMLSVLLIIIGIRMYFQ</sequence>
<feature type="transmembrane region" description="Helical" evidence="6">
    <location>
        <begin position="7"/>
        <end position="38"/>
    </location>
</feature>
<feature type="transmembrane region" description="Helical" evidence="6">
    <location>
        <begin position="44"/>
        <end position="63"/>
    </location>
</feature>
<comment type="similarity">
    <text evidence="2 6">Belongs to the 4-toluene sulfonate uptake permease (TSUP) (TC 2.A.102) family.</text>
</comment>
<dbReference type="PANTHER" id="PTHR43701">
    <property type="entry name" value="MEMBRANE TRANSPORTER PROTEIN MJ0441-RELATED"/>
    <property type="match status" value="1"/>
</dbReference>
<evidence type="ECO:0000256" key="1">
    <source>
        <dbReference type="ARBA" id="ARBA00004141"/>
    </source>
</evidence>
<keyword evidence="5 6" id="KW-0472">Membrane</keyword>
<keyword evidence="3 6" id="KW-0812">Transmembrane</keyword>
<dbReference type="GO" id="GO:0005886">
    <property type="term" value="C:plasma membrane"/>
    <property type="evidence" value="ECO:0007669"/>
    <property type="project" value="UniProtKB-SubCell"/>
</dbReference>
<dbReference type="OrthoDB" id="9780109at2"/>
<dbReference type="Proteomes" id="UP000247978">
    <property type="component" value="Unassembled WGS sequence"/>
</dbReference>
<comment type="subcellular location">
    <subcellularLocation>
        <location evidence="6">Cell membrane</location>
        <topology evidence="6">Multi-pass membrane protein</topology>
    </subcellularLocation>
    <subcellularLocation>
        <location evidence="1">Membrane</location>
        <topology evidence="1">Multi-pass membrane protein</topology>
    </subcellularLocation>
</comment>
<evidence type="ECO:0000313" key="7">
    <source>
        <dbReference type="EMBL" id="PXW83372.1"/>
    </source>
</evidence>
<feature type="transmembrane region" description="Helical" evidence="6">
    <location>
        <begin position="149"/>
        <end position="180"/>
    </location>
</feature>